<dbReference type="Proteomes" id="UP000665561">
    <property type="component" value="Unassembled WGS sequence"/>
</dbReference>
<keyword evidence="3" id="KW-1185">Reference proteome</keyword>
<evidence type="ECO:0000313" key="3">
    <source>
        <dbReference type="Proteomes" id="UP000665561"/>
    </source>
</evidence>
<dbReference type="InterPro" id="IPR041657">
    <property type="entry name" value="HTH_17"/>
</dbReference>
<evidence type="ECO:0000313" key="2">
    <source>
        <dbReference type="EMBL" id="NBD28004.1"/>
    </source>
</evidence>
<proteinExistence type="predicted"/>
<name>A0ABW9Y0L0_9BACL</name>
<dbReference type="InterPro" id="IPR009061">
    <property type="entry name" value="DNA-bd_dom_put_sf"/>
</dbReference>
<feature type="domain" description="Helix-turn-helix" evidence="1">
    <location>
        <begin position="4"/>
        <end position="52"/>
    </location>
</feature>
<dbReference type="EMBL" id="JAAAMV010000034">
    <property type="protein sequence ID" value="NBD28004.1"/>
    <property type="molecule type" value="Genomic_DNA"/>
</dbReference>
<protein>
    <submittedName>
        <fullName evidence="2">Helix-turn-helix domain-containing protein</fullName>
    </submittedName>
</protein>
<dbReference type="NCBIfam" id="TIGR01764">
    <property type="entry name" value="excise"/>
    <property type="match status" value="1"/>
</dbReference>
<dbReference type="InterPro" id="IPR010093">
    <property type="entry name" value="SinI_DNA-bd"/>
</dbReference>
<sequence length="54" mass="6536">MRIVMTVRELSELLGVSLDSIYSMVKENQIPHVRIRRRILFHREIIENWLRSSN</sequence>
<gene>
    <name evidence="2" type="ORF">GT019_29415</name>
</gene>
<dbReference type="Pfam" id="PF12728">
    <property type="entry name" value="HTH_17"/>
    <property type="match status" value="1"/>
</dbReference>
<organism evidence="2 3">
    <name type="scientific">Paenibacillus glycinis</name>
    <dbReference type="NCBI Taxonomy" id="2697035"/>
    <lineage>
        <taxon>Bacteria</taxon>
        <taxon>Bacillati</taxon>
        <taxon>Bacillota</taxon>
        <taxon>Bacilli</taxon>
        <taxon>Bacillales</taxon>
        <taxon>Paenibacillaceae</taxon>
        <taxon>Paenibacillus</taxon>
    </lineage>
</organism>
<dbReference type="SUPFAM" id="SSF46955">
    <property type="entry name" value="Putative DNA-binding domain"/>
    <property type="match status" value="1"/>
</dbReference>
<accession>A0ABW9Y0L0</accession>
<evidence type="ECO:0000259" key="1">
    <source>
        <dbReference type="Pfam" id="PF12728"/>
    </source>
</evidence>
<comment type="caution">
    <text evidence="2">The sequence shown here is derived from an EMBL/GenBank/DDBJ whole genome shotgun (WGS) entry which is preliminary data.</text>
</comment>
<reference evidence="2 3" key="1">
    <citation type="submission" date="2020-01" db="EMBL/GenBank/DDBJ databases">
        <title>Paenibacillus soybeanensis sp. nov. isolated from the nodules of soybean (Glycine max(L.) Merr).</title>
        <authorList>
            <person name="Wang H."/>
        </authorList>
    </citation>
    <scope>NUCLEOTIDE SEQUENCE [LARGE SCALE GENOMIC DNA]</scope>
    <source>
        <strain evidence="2 3">T1</strain>
    </source>
</reference>